<dbReference type="Proteomes" id="UP000236735">
    <property type="component" value="Unassembled WGS sequence"/>
</dbReference>
<proteinExistence type="predicted"/>
<gene>
    <name evidence="1" type="ORF">SAMN05216354_0400</name>
</gene>
<evidence type="ECO:0000313" key="1">
    <source>
        <dbReference type="EMBL" id="SEF43131.1"/>
    </source>
</evidence>
<name>A0A1H5S029_XYLRU</name>
<organism evidence="1 2">
    <name type="scientific">Xylanibacter ruminicola</name>
    <name type="common">Prevotella ruminicola</name>
    <dbReference type="NCBI Taxonomy" id="839"/>
    <lineage>
        <taxon>Bacteria</taxon>
        <taxon>Pseudomonadati</taxon>
        <taxon>Bacteroidota</taxon>
        <taxon>Bacteroidia</taxon>
        <taxon>Bacteroidales</taxon>
        <taxon>Prevotellaceae</taxon>
        <taxon>Xylanibacter</taxon>
    </lineage>
</organism>
<protein>
    <submittedName>
        <fullName evidence="1">Uncharacterized protein</fullName>
    </submittedName>
</protein>
<dbReference type="AlphaFoldDB" id="A0A1H5S029"/>
<dbReference type="EMBL" id="FNUV01000001">
    <property type="protein sequence ID" value="SEF43131.1"/>
    <property type="molecule type" value="Genomic_DNA"/>
</dbReference>
<sequence>MSLFDYDILNGKCSKYETNHLHMYVDDDIDLGNLSNMSLSSYATFVHEYIHYIQHVTSLYGIRMSDMYNRVFSRYRDYIRNNEVIDIPLRLWDTDEDIHQFVIHFNKIEGDKTTGFNISDIEIDKREISIAEKEKTAVWIGCYDFDNDKADEHGFLFGHRCVVEGMAHAIQSIINNEIKHNIIPYHAVELIIGKIIPDIVQDKKKVASICLCALLWDNPGIGFFQVLELIKSHPNWDGKELYKSIVQDYAVSYNGQEMPFYRLLQRFSNDLKESFKALLGRDLEYYSLVIDNCIIDCGKCHHRLIDFLYDYDICNRESFREQILNHYGYPFIDGRNQSALPLKTENGTQSAYKETAILYGIELIMARLLRADNKKECKRYPICSSTMFIEGAKCDATEECLSSQWKKKESCVFTEALKYFWIKDKEYVDT</sequence>
<accession>A0A1H5S029</accession>
<reference evidence="1 2" key="1">
    <citation type="submission" date="2016-10" db="EMBL/GenBank/DDBJ databases">
        <authorList>
            <person name="de Groot N.N."/>
        </authorList>
    </citation>
    <scope>NUCLEOTIDE SEQUENCE [LARGE SCALE GENOMIC DNA]</scope>
    <source>
        <strain evidence="1 2">AR32</strain>
    </source>
</reference>
<evidence type="ECO:0000313" key="2">
    <source>
        <dbReference type="Proteomes" id="UP000236735"/>
    </source>
</evidence>
<dbReference type="RefSeq" id="WP_146063060.1">
    <property type="nucleotide sequence ID" value="NZ_FNUV01000001.1"/>
</dbReference>